<dbReference type="InterPro" id="IPR002401">
    <property type="entry name" value="Cyt_P450_E_grp-I"/>
</dbReference>
<dbReference type="OrthoDB" id="2789670at2759"/>
<accession>A0A0C3BI43</accession>
<dbReference type="GO" id="GO:0005506">
    <property type="term" value="F:iron ion binding"/>
    <property type="evidence" value="ECO:0007669"/>
    <property type="project" value="InterPro"/>
</dbReference>
<evidence type="ECO:0000256" key="9">
    <source>
        <dbReference type="PIRSR" id="PIRSR602401-1"/>
    </source>
</evidence>
<dbReference type="SUPFAM" id="SSF48264">
    <property type="entry name" value="Cytochrome P450"/>
    <property type="match status" value="1"/>
</dbReference>
<evidence type="ECO:0000256" key="5">
    <source>
        <dbReference type="ARBA" id="ARBA00022723"/>
    </source>
</evidence>
<dbReference type="PANTHER" id="PTHR46300">
    <property type="entry name" value="P450, PUTATIVE (EUROFUNG)-RELATED-RELATED"/>
    <property type="match status" value="1"/>
</dbReference>
<reference evidence="12" key="2">
    <citation type="submission" date="2015-01" db="EMBL/GenBank/DDBJ databases">
        <title>Evolutionary Origins and Diversification of the Mycorrhizal Mutualists.</title>
        <authorList>
            <consortium name="DOE Joint Genome Institute"/>
            <consortium name="Mycorrhizal Genomics Consortium"/>
            <person name="Kohler A."/>
            <person name="Kuo A."/>
            <person name="Nagy L.G."/>
            <person name="Floudas D."/>
            <person name="Copeland A."/>
            <person name="Barry K.W."/>
            <person name="Cichocki N."/>
            <person name="Veneault-Fourrey C."/>
            <person name="LaButti K."/>
            <person name="Lindquist E.A."/>
            <person name="Lipzen A."/>
            <person name="Lundell T."/>
            <person name="Morin E."/>
            <person name="Murat C."/>
            <person name="Riley R."/>
            <person name="Ohm R."/>
            <person name="Sun H."/>
            <person name="Tunlid A."/>
            <person name="Henrissat B."/>
            <person name="Grigoriev I.V."/>
            <person name="Hibbett D.S."/>
            <person name="Martin F."/>
        </authorList>
    </citation>
    <scope>NUCLEOTIDE SEQUENCE [LARGE SCALE GENOMIC DNA]</scope>
    <source>
        <strain evidence="12">MAFF 305830</strain>
    </source>
</reference>
<keyword evidence="6 10" id="KW-0560">Oxidoreductase</keyword>
<evidence type="ECO:0000313" key="12">
    <source>
        <dbReference type="Proteomes" id="UP000054097"/>
    </source>
</evidence>
<keyword evidence="4 9" id="KW-0349">Heme</keyword>
<dbReference type="EMBL" id="KN824282">
    <property type="protein sequence ID" value="KIM31146.1"/>
    <property type="molecule type" value="Genomic_DNA"/>
</dbReference>
<comment type="cofactor">
    <cofactor evidence="1 9">
        <name>heme</name>
        <dbReference type="ChEBI" id="CHEBI:30413"/>
    </cofactor>
</comment>
<comment type="similarity">
    <text evidence="3 10">Belongs to the cytochrome P450 family.</text>
</comment>
<dbReference type="GO" id="GO:0016705">
    <property type="term" value="F:oxidoreductase activity, acting on paired donors, with incorporation or reduction of molecular oxygen"/>
    <property type="evidence" value="ECO:0007669"/>
    <property type="project" value="InterPro"/>
</dbReference>
<dbReference type="AlphaFoldDB" id="A0A0C3BI43"/>
<dbReference type="PRINTS" id="PR00463">
    <property type="entry name" value="EP450I"/>
</dbReference>
<dbReference type="HOGENOM" id="CLU_001570_2_3_1"/>
<evidence type="ECO:0000256" key="4">
    <source>
        <dbReference type="ARBA" id="ARBA00022617"/>
    </source>
</evidence>
<name>A0A0C3BI43_SERVB</name>
<dbReference type="GO" id="GO:0004497">
    <property type="term" value="F:monooxygenase activity"/>
    <property type="evidence" value="ECO:0007669"/>
    <property type="project" value="UniProtKB-KW"/>
</dbReference>
<dbReference type="Gene3D" id="1.10.630.10">
    <property type="entry name" value="Cytochrome P450"/>
    <property type="match status" value="1"/>
</dbReference>
<evidence type="ECO:0000256" key="1">
    <source>
        <dbReference type="ARBA" id="ARBA00001971"/>
    </source>
</evidence>
<protein>
    <recommendedName>
        <fullName evidence="13">Cytochrome P450</fullName>
    </recommendedName>
</protein>
<dbReference type="GO" id="GO:0020037">
    <property type="term" value="F:heme binding"/>
    <property type="evidence" value="ECO:0007669"/>
    <property type="project" value="InterPro"/>
</dbReference>
<dbReference type="PROSITE" id="PS00086">
    <property type="entry name" value="CYTOCHROME_P450"/>
    <property type="match status" value="1"/>
</dbReference>
<dbReference type="Proteomes" id="UP000054097">
    <property type="component" value="Unassembled WGS sequence"/>
</dbReference>
<proteinExistence type="inferred from homology"/>
<gene>
    <name evidence="11" type="ORF">M408DRAFT_327438</name>
</gene>
<evidence type="ECO:0000256" key="7">
    <source>
        <dbReference type="ARBA" id="ARBA00023004"/>
    </source>
</evidence>
<keyword evidence="8 10" id="KW-0503">Monooxygenase</keyword>
<feature type="binding site" description="axial binding residue" evidence="9">
    <location>
        <position position="441"/>
    </location>
    <ligand>
        <name>heme</name>
        <dbReference type="ChEBI" id="CHEBI:30413"/>
    </ligand>
    <ligandPart>
        <name>Fe</name>
        <dbReference type="ChEBI" id="CHEBI:18248"/>
    </ligandPart>
</feature>
<dbReference type="STRING" id="933852.A0A0C3BI43"/>
<dbReference type="InterPro" id="IPR050364">
    <property type="entry name" value="Cytochrome_P450_fung"/>
</dbReference>
<evidence type="ECO:0000256" key="8">
    <source>
        <dbReference type="ARBA" id="ARBA00023033"/>
    </source>
</evidence>
<dbReference type="PANTHER" id="PTHR46300:SF7">
    <property type="entry name" value="P450, PUTATIVE (EUROFUNG)-RELATED"/>
    <property type="match status" value="1"/>
</dbReference>
<organism evidence="11 12">
    <name type="scientific">Serendipita vermifera MAFF 305830</name>
    <dbReference type="NCBI Taxonomy" id="933852"/>
    <lineage>
        <taxon>Eukaryota</taxon>
        <taxon>Fungi</taxon>
        <taxon>Dikarya</taxon>
        <taxon>Basidiomycota</taxon>
        <taxon>Agaricomycotina</taxon>
        <taxon>Agaricomycetes</taxon>
        <taxon>Sebacinales</taxon>
        <taxon>Serendipitaceae</taxon>
        <taxon>Serendipita</taxon>
    </lineage>
</organism>
<dbReference type="Pfam" id="PF00067">
    <property type="entry name" value="p450"/>
    <property type="match status" value="1"/>
</dbReference>
<comment type="pathway">
    <text evidence="2">Secondary metabolite biosynthesis.</text>
</comment>
<keyword evidence="12" id="KW-1185">Reference proteome</keyword>
<sequence>MSVFDIKPAIAGGIAIFTASVVALHLRKSNRKPGPETFPGPKPDFLLGNIRQFPRSHWKDVFKAWKDEYGDVVHLGMPGTSILILNRWEDAEELLAKRANIWSGRPPNRLVNELMDFNWSILQIQPSHPFYEMRKVFRKVLGPNAVGDYDRLIEGASQELVKDLASFSGDPLALLQDSIGKVIVTISYGEDLWRKQGKQLVQTNMDGIDLVAHVFAGVWLVNFIPITRFLPSWFPGLTFPTVGKRGRDIFQKIRYSPFGAVKDAIDRGEADFSVISKYIEDPEISQEFLRDATAMMYFAAVDTTSTGLINFIYHMLMFPDVQKKVQKELDDVIGRGNAPNMASIQTAKYLKATWQESLRLLPPVATSVPHFSQSEDHWKGVYIPKGTLILSNISWMLRDPRLWGEDSTDFKPERFLPEFNPRANELKDVESSVFGFGRRICPGRYLAERNGIVYAAAILSAYDIVPPSGGPIPTSVEFTPGQFLRPLNLNVHFAPRK</sequence>
<reference evidence="11 12" key="1">
    <citation type="submission" date="2014-04" db="EMBL/GenBank/DDBJ databases">
        <authorList>
            <consortium name="DOE Joint Genome Institute"/>
            <person name="Kuo A."/>
            <person name="Zuccaro A."/>
            <person name="Kohler A."/>
            <person name="Nagy L.G."/>
            <person name="Floudas D."/>
            <person name="Copeland A."/>
            <person name="Barry K.W."/>
            <person name="Cichocki N."/>
            <person name="Veneault-Fourrey C."/>
            <person name="LaButti K."/>
            <person name="Lindquist E.A."/>
            <person name="Lipzen A."/>
            <person name="Lundell T."/>
            <person name="Morin E."/>
            <person name="Murat C."/>
            <person name="Sun H."/>
            <person name="Tunlid A."/>
            <person name="Henrissat B."/>
            <person name="Grigoriev I.V."/>
            <person name="Hibbett D.S."/>
            <person name="Martin F."/>
            <person name="Nordberg H.P."/>
            <person name="Cantor M.N."/>
            <person name="Hua S.X."/>
        </authorList>
    </citation>
    <scope>NUCLEOTIDE SEQUENCE [LARGE SCALE GENOMIC DNA]</scope>
    <source>
        <strain evidence="11 12">MAFF 305830</strain>
    </source>
</reference>
<keyword evidence="7 9" id="KW-0408">Iron</keyword>
<evidence type="ECO:0000256" key="2">
    <source>
        <dbReference type="ARBA" id="ARBA00005179"/>
    </source>
</evidence>
<evidence type="ECO:0000256" key="10">
    <source>
        <dbReference type="RuleBase" id="RU000461"/>
    </source>
</evidence>
<evidence type="ECO:0000256" key="6">
    <source>
        <dbReference type="ARBA" id="ARBA00023002"/>
    </source>
</evidence>
<dbReference type="InterPro" id="IPR036396">
    <property type="entry name" value="Cyt_P450_sf"/>
</dbReference>
<evidence type="ECO:0000313" key="11">
    <source>
        <dbReference type="EMBL" id="KIM31146.1"/>
    </source>
</evidence>
<evidence type="ECO:0008006" key="13">
    <source>
        <dbReference type="Google" id="ProtNLM"/>
    </source>
</evidence>
<dbReference type="InterPro" id="IPR001128">
    <property type="entry name" value="Cyt_P450"/>
</dbReference>
<keyword evidence="5 9" id="KW-0479">Metal-binding</keyword>
<dbReference type="InterPro" id="IPR017972">
    <property type="entry name" value="Cyt_P450_CS"/>
</dbReference>
<evidence type="ECO:0000256" key="3">
    <source>
        <dbReference type="ARBA" id="ARBA00010617"/>
    </source>
</evidence>